<evidence type="ECO:0000313" key="2">
    <source>
        <dbReference type="EMBL" id="AHZ23052.1"/>
    </source>
</evidence>
<dbReference type="Proteomes" id="UP000027075">
    <property type="component" value="Chromosome"/>
</dbReference>
<accession>I3R603</accession>
<reference evidence="1" key="5">
    <citation type="submission" date="2014-05" db="EMBL/GenBank/DDBJ databases">
        <authorList>
            <person name="Wang L."/>
            <person name="Yang H."/>
            <person name="Xiang H."/>
        </authorList>
    </citation>
    <scope>NUCLEOTIDE SEQUENCE</scope>
    <source>
        <strain evidence="1">CGMCC 1.2087</strain>
    </source>
</reference>
<evidence type="ECO:0000313" key="7">
    <source>
        <dbReference type="Proteomes" id="UP000027075"/>
    </source>
</evidence>
<reference evidence="3 6" key="3">
    <citation type="journal article" date="2014" name="PLoS Genet.">
        <title>Phylogenetically driven sequencing of extremely halophilic archaea reveals strategies for static and dynamic osmo-response.</title>
        <authorList>
            <person name="Becker E.A."/>
            <person name="Seitzer P.M."/>
            <person name="Tritt A."/>
            <person name="Larsen D."/>
            <person name="Krusor M."/>
            <person name="Yao A.I."/>
            <person name="Wu D."/>
            <person name="Madern D."/>
            <person name="Eisen J.A."/>
            <person name="Darling A.E."/>
            <person name="Facciotti M.T."/>
        </authorList>
    </citation>
    <scope>NUCLEOTIDE SEQUENCE [LARGE SCALE GENOMIC DNA]</scope>
    <source>
        <strain evidence="3">ATCC 33500</strain>
        <strain evidence="6">ATCC 33500 / DSM 1411 / JCM 8866 / NBRC 14739 / NCIMB 2177 / R-4</strain>
    </source>
</reference>
<dbReference type="STRING" id="523841.HFX_1970"/>
<gene>
    <name evidence="1" type="ordered locus">HFX_1970</name>
    <name evidence="2" type="ORF">BM92_10580</name>
    <name evidence="3" type="ORF">C439_11628</name>
    <name evidence="4" type="ORF">E6P09_01840</name>
</gene>
<dbReference type="EMBL" id="CP001868">
    <property type="protein sequence ID" value="AFK19663.1"/>
    <property type="molecule type" value="Genomic_DNA"/>
</dbReference>
<reference evidence="1" key="1">
    <citation type="journal article" date="2012" name="Appl. Environ. Microbiol.">
        <title>Identification of the haloarchaeal phasin (PhaP) that functions in polyhydroxyalkanoate accumulation and granule formation in Haloferax mediterranei.</title>
        <authorList>
            <person name="Cai S."/>
            <person name="Cai L."/>
            <person name="Liu H."/>
            <person name="Liu X."/>
            <person name="Han J."/>
            <person name="Zhou J."/>
            <person name="Xiang H."/>
        </authorList>
    </citation>
    <scope>NUCLEOTIDE SEQUENCE</scope>
    <source>
        <strain evidence="1">CGMCC 1.2087</strain>
    </source>
</reference>
<dbReference type="Proteomes" id="UP000011603">
    <property type="component" value="Unassembled WGS sequence"/>
</dbReference>
<dbReference type="HOGENOM" id="CLU_2490350_0_0_2"/>
<evidence type="ECO:0000313" key="1">
    <source>
        <dbReference type="EMBL" id="AFK19663.1"/>
    </source>
</evidence>
<organism evidence="1 5">
    <name type="scientific">Haloferax mediterranei (strain ATCC 33500 / DSM 1411 / JCM 8866 / NBRC 14739 / NCIMB 2177 / R-4)</name>
    <name type="common">Halobacterium mediterranei</name>
    <dbReference type="NCBI Taxonomy" id="523841"/>
    <lineage>
        <taxon>Archaea</taxon>
        <taxon>Methanobacteriati</taxon>
        <taxon>Methanobacteriota</taxon>
        <taxon>Stenosarchaea group</taxon>
        <taxon>Halobacteria</taxon>
        <taxon>Halobacteriales</taxon>
        <taxon>Haloferacaceae</taxon>
        <taxon>Haloferax</taxon>
    </lineage>
</organism>
<evidence type="ECO:0000313" key="8">
    <source>
        <dbReference type="Proteomes" id="UP000299011"/>
    </source>
</evidence>
<evidence type="ECO:0000313" key="5">
    <source>
        <dbReference type="Proteomes" id="UP000006469"/>
    </source>
</evidence>
<reference evidence="1 5" key="2">
    <citation type="journal article" date="2012" name="J. Bacteriol.">
        <title>Complete genome sequence of the metabolically versatile halophilic archaeon Haloferax mediterranei, a poly(3-hydroxybutyrate-co-3-hydroxyvalerate) producer.</title>
        <authorList>
            <person name="Han J."/>
            <person name="Zhang F."/>
            <person name="Hou J."/>
            <person name="Liu X."/>
            <person name="Li M."/>
            <person name="Liu H."/>
            <person name="Cai L."/>
            <person name="Zhang B."/>
            <person name="Chen Y."/>
            <person name="Zhou J."/>
            <person name="Hu S."/>
            <person name="Xiang H."/>
        </authorList>
    </citation>
    <scope>NUCLEOTIDE SEQUENCE [LARGE SCALE GENOMIC DNA]</scope>
    <source>
        <strain evidence="5">ATCC 33500 / DSM 1411 / JCM 8866 / NBRC 14739 / NCIMB 2177 / R-4</strain>
        <strain evidence="1">CGMCC 1.2087</strain>
    </source>
</reference>
<dbReference type="eggNOG" id="arCOG13954">
    <property type="taxonomic scope" value="Archaea"/>
</dbReference>
<dbReference type="RefSeq" id="WP_004059308.1">
    <property type="nucleotide sequence ID" value="NC_017941.2"/>
</dbReference>
<dbReference type="GeneID" id="40155119"/>
<dbReference type="EMBL" id="AOLO01000009">
    <property type="protein sequence ID" value="ELZ99983.1"/>
    <property type="molecule type" value="Genomic_DNA"/>
</dbReference>
<dbReference type="EMBL" id="CP007551">
    <property type="protein sequence ID" value="AHZ23052.1"/>
    <property type="molecule type" value="Genomic_DNA"/>
</dbReference>
<dbReference type="OrthoDB" id="386466at2157"/>
<reference evidence="2 7" key="4">
    <citation type="submission" date="2014-04" db="EMBL/GenBank/DDBJ databases">
        <title>Transcriptional profiles of Haloferax mediterranei on the basis of nitrogen availability.</title>
        <authorList>
            <person name="Bautista V."/>
        </authorList>
    </citation>
    <scope>NUCLEOTIDE SEQUENCE [LARGE SCALE GENOMIC DNA]</scope>
    <source>
        <strain evidence="2">ATCC 33500</strain>
        <strain evidence="7">ATCC 33500 / DSM 1411 / JCM 8866 / NBRC 14739 / NCIMB 2177 / R-4</strain>
    </source>
</reference>
<evidence type="ECO:0000313" key="6">
    <source>
        <dbReference type="Proteomes" id="UP000011603"/>
    </source>
</evidence>
<dbReference type="PaxDb" id="523841-HFX_1970"/>
<proteinExistence type="predicted"/>
<dbReference type="Proteomes" id="UP000299011">
    <property type="component" value="Chromosome"/>
</dbReference>
<evidence type="ECO:0000313" key="4">
    <source>
        <dbReference type="EMBL" id="QCQ74083.1"/>
    </source>
</evidence>
<sequence length="86" mass="8804">MGAGLTRRELLVVVGATAGLAGYNEPQDNTETPGATATAANGTLVVPAETTTTTTSVEWFDSIEWHDGGRLVIEANTGLGLADTEA</sequence>
<protein>
    <submittedName>
        <fullName evidence="1">Uncharacterized protein</fullName>
    </submittedName>
</protein>
<reference evidence="4 8" key="6">
    <citation type="submission" date="2019-04" db="EMBL/GenBank/DDBJ databases">
        <title>Methylomes of two halophilic Archaea, Haloarcula marismortui and Haloferax mediterranei.</title>
        <authorList>
            <person name="DasSarma S."/>
            <person name="DasSarma P."/>
            <person name="DasSarma S."/>
            <person name="Fomenkov A."/>
            <person name="Vincze T."/>
            <person name="Anton B.P."/>
            <person name="Roberts R.J."/>
        </authorList>
    </citation>
    <scope>NUCLEOTIDE SEQUENCE [LARGE SCALE GENOMIC DNA]</scope>
    <source>
        <strain evidence="4">ATCC 33500</strain>
        <strain evidence="8">ATCC 33500 / DSM 1411 / JCM 8866 / NBRC 14739 / NCIMB 2177 / R-4</strain>
    </source>
</reference>
<dbReference type="KEGG" id="hme:HFX_1970"/>
<evidence type="ECO:0000313" key="3">
    <source>
        <dbReference type="EMBL" id="ELZ99983.1"/>
    </source>
</evidence>
<dbReference type="PATRIC" id="fig|523841.21.peg.2349"/>
<dbReference type="Proteomes" id="UP000006469">
    <property type="component" value="Chromosome"/>
</dbReference>
<dbReference type="EMBL" id="CP039139">
    <property type="protein sequence ID" value="QCQ74083.1"/>
    <property type="molecule type" value="Genomic_DNA"/>
</dbReference>
<name>I3R603_HALMT</name>
<keyword evidence="6" id="KW-1185">Reference proteome</keyword>
<dbReference type="AlphaFoldDB" id="I3R603"/>